<keyword evidence="6" id="KW-0539">Nucleus</keyword>
<evidence type="ECO:0000256" key="4">
    <source>
        <dbReference type="ARBA" id="ARBA00023125"/>
    </source>
</evidence>
<dbReference type="PANTHER" id="PTHR31313:SF81">
    <property type="entry name" value="TY1 ENHANCER ACTIVATOR"/>
    <property type="match status" value="1"/>
</dbReference>
<dbReference type="GO" id="GO:0003677">
    <property type="term" value="F:DNA binding"/>
    <property type="evidence" value="ECO:0007669"/>
    <property type="project" value="UniProtKB-KW"/>
</dbReference>
<keyword evidence="3" id="KW-0805">Transcription regulation</keyword>
<evidence type="ECO:0000256" key="1">
    <source>
        <dbReference type="ARBA" id="ARBA00022723"/>
    </source>
</evidence>
<evidence type="ECO:0000256" key="3">
    <source>
        <dbReference type="ARBA" id="ARBA00023015"/>
    </source>
</evidence>
<evidence type="ECO:0000256" key="5">
    <source>
        <dbReference type="ARBA" id="ARBA00023163"/>
    </source>
</evidence>
<dbReference type="GO" id="GO:0046872">
    <property type="term" value="F:metal ion binding"/>
    <property type="evidence" value="ECO:0007669"/>
    <property type="project" value="UniProtKB-KW"/>
</dbReference>
<keyword evidence="4" id="KW-0238">DNA-binding</keyword>
<gene>
    <name evidence="7" type="ORF">NA56DRAFT_756555</name>
</gene>
<evidence type="ECO:0008006" key="9">
    <source>
        <dbReference type="Google" id="ProtNLM"/>
    </source>
</evidence>
<dbReference type="Proteomes" id="UP000235672">
    <property type="component" value="Unassembled WGS sequence"/>
</dbReference>
<evidence type="ECO:0000313" key="8">
    <source>
        <dbReference type="Proteomes" id="UP000235672"/>
    </source>
</evidence>
<sequence>MASIIRAYQKLESFERAPFYVVHNILAAAIMHLLSATSSETTLRQQSITRFRVCVSALEELQNTWPRAKKSINLLQELTNRWNVLFALPMRLGNVLPDTFSVADSGKMAQGEARPAMSINNNFETAQILEHHRVENYDGIPVIASEQMDFPENMNYNDIWMDPSAFKDFAIPNDPFENIELDWLFNHS</sequence>
<keyword evidence="8" id="KW-1185">Reference proteome</keyword>
<dbReference type="OrthoDB" id="10249920at2759"/>
<evidence type="ECO:0000256" key="6">
    <source>
        <dbReference type="ARBA" id="ARBA00023242"/>
    </source>
</evidence>
<dbReference type="PANTHER" id="PTHR31313">
    <property type="entry name" value="TY1 ENHANCER ACTIVATOR"/>
    <property type="match status" value="1"/>
</dbReference>
<reference evidence="7 8" key="1">
    <citation type="submission" date="2016-05" db="EMBL/GenBank/DDBJ databases">
        <title>A degradative enzymes factory behind the ericoid mycorrhizal symbiosis.</title>
        <authorList>
            <consortium name="DOE Joint Genome Institute"/>
            <person name="Martino E."/>
            <person name="Morin E."/>
            <person name="Grelet G."/>
            <person name="Kuo A."/>
            <person name="Kohler A."/>
            <person name="Daghino S."/>
            <person name="Barry K."/>
            <person name="Choi C."/>
            <person name="Cichocki N."/>
            <person name="Clum A."/>
            <person name="Copeland A."/>
            <person name="Hainaut M."/>
            <person name="Haridas S."/>
            <person name="Labutti K."/>
            <person name="Lindquist E."/>
            <person name="Lipzen A."/>
            <person name="Khouja H.-R."/>
            <person name="Murat C."/>
            <person name="Ohm R."/>
            <person name="Olson A."/>
            <person name="Spatafora J."/>
            <person name="Veneault-Fourrey C."/>
            <person name="Henrissat B."/>
            <person name="Grigoriev I."/>
            <person name="Martin F."/>
            <person name="Perotto S."/>
        </authorList>
    </citation>
    <scope>NUCLEOTIDE SEQUENCE [LARGE SCALE GENOMIC DNA]</scope>
    <source>
        <strain evidence="7 8">UAMH 7357</strain>
    </source>
</reference>
<keyword evidence="2" id="KW-0862">Zinc</keyword>
<dbReference type="EMBL" id="KZ613549">
    <property type="protein sequence ID" value="PMD12443.1"/>
    <property type="molecule type" value="Genomic_DNA"/>
</dbReference>
<name>A0A2J6PEM5_9HELO</name>
<protein>
    <recommendedName>
        <fullName evidence="9">Transcription factor domain-containing protein</fullName>
    </recommendedName>
</protein>
<accession>A0A2J6PEM5</accession>
<keyword evidence="5" id="KW-0804">Transcription</keyword>
<evidence type="ECO:0000313" key="7">
    <source>
        <dbReference type="EMBL" id="PMD12443.1"/>
    </source>
</evidence>
<dbReference type="AlphaFoldDB" id="A0A2J6PEM5"/>
<evidence type="ECO:0000256" key="2">
    <source>
        <dbReference type="ARBA" id="ARBA00022833"/>
    </source>
</evidence>
<organism evidence="7 8">
    <name type="scientific">Hyaloscypha hepaticicola</name>
    <dbReference type="NCBI Taxonomy" id="2082293"/>
    <lineage>
        <taxon>Eukaryota</taxon>
        <taxon>Fungi</taxon>
        <taxon>Dikarya</taxon>
        <taxon>Ascomycota</taxon>
        <taxon>Pezizomycotina</taxon>
        <taxon>Leotiomycetes</taxon>
        <taxon>Helotiales</taxon>
        <taxon>Hyaloscyphaceae</taxon>
        <taxon>Hyaloscypha</taxon>
    </lineage>
</organism>
<dbReference type="InterPro" id="IPR051615">
    <property type="entry name" value="Transcr_Regulatory_Elem"/>
</dbReference>
<proteinExistence type="predicted"/>
<keyword evidence="1" id="KW-0479">Metal-binding</keyword>